<dbReference type="PANTHER" id="PTHR21599">
    <property type="entry name" value="GLYCERATE KINASE"/>
    <property type="match status" value="1"/>
</dbReference>
<sequence length="371" mass="37163">MRIVIAPDSFKESMTAPEAAGAMALGVADALPDAVVDLLPVSDGGEGFARIVTAACNGRWIEVPAVDALGRHLTAGLGLCGPPGRFSAAVDLAEASGLERIPPSERDVMRSSTRGLGMLLLAAVRRGARAVVVGVGGSATHDMGLGMLEALGAVLRDDAGRRVEPVPAAFSRIASIDVGPARERLAGVELTAAVDVTNPLLGPNGATAVFGPQKGVRADQIASLDAQLGRLAALVGAESQVDAPGAGAAGGAGLALTAVLGARTTPGFEAVARAVGLEDRIAGADLVLTGEGGVDAQSLEGKAVGGVVRVARRHGVPVLVLGGVLREGAERLRAPGVELVEIRRSGEPTEAALAHGPVNLRTAVGRALSGR</sequence>
<evidence type="ECO:0000313" key="5">
    <source>
        <dbReference type="EMBL" id="VEG28898.1"/>
    </source>
</evidence>
<evidence type="ECO:0000256" key="4">
    <source>
        <dbReference type="PIRNR" id="PIRNR006078"/>
    </source>
</evidence>
<accession>A0A3S4UY75</accession>
<keyword evidence="2 4" id="KW-0808">Transferase</keyword>
<evidence type="ECO:0000256" key="1">
    <source>
        <dbReference type="ARBA" id="ARBA00006284"/>
    </source>
</evidence>
<gene>
    <name evidence="5" type="primary">glxK_1</name>
    <name evidence="5" type="ORF">NCTC11636_01777</name>
</gene>
<organism evidence="5 6">
    <name type="scientific">Actinomyces howellii</name>
    <dbReference type="NCBI Taxonomy" id="52771"/>
    <lineage>
        <taxon>Bacteria</taxon>
        <taxon>Bacillati</taxon>
        <taxon>Actinomycetota</taxon>
        <taxon>Actinomycetes</taxon>
        <taxon>Actinomycetales</taxon>
        <taxon>Actinomycetaceae</taxon>
        <taxon>Actinomyces</taxon>
    </lineage>
</organism>
<dbReference type="RefSeq" id="WP_126382803.1">
    <property type="nucleotide sequence ID" value="NZ_LR134350.1"/>
</dbReference>
<dbReference type="NCBIfam" id="TIGR00045">
    <property type="entry name" value="glycerate kinase"/>
    <property type="match status" value="1"/>
</dbReference>
<dbReference type="Gene3D" id="3.90.1510.10">
    <property type="entry name" value="Glycerate kinase, domain 2"/>
    <property type="match status" value="1"/>
</dbReference>
<dbReference type="InterPro" id="IPR018197">
    <property type="entry name" value="Glycerate_kinase_RE-like"/>
</dbReference>
<dbReference type="InterPro" id="IPR004381">
    <property type="entry name" value="Glycerate_kinase"/>
</dbReference>
<evidence type="ECO:0000256" key="3">
    <source>
        <dbReference type="ARBA" id="ARBA00022777"/>
    </source>
</evidence>
<comment type="similarity">
    <text evidence="1 4">Belongs to the glycerate kinase type-1 family.</text>
</comment>
<dbReference type="Proteomes" id="UP000266895">
    <property type="component" value="Chromosome"/>
</dbReference>
<dbReference type="AlphaFoldDB" id="A0A3S4UY75"/>
<dbReference type="KEGG" id="ahw:NCTC11636_01777"/>
<dbReference type="Gene3D" id="3.40.50.10350">
    <property type="entry name" value="Glycerate kinase, domain 1"/>
    <property type="match status" value="1"/>
</dbReference>
<dbReference type="EC" id="2.7.1.31" evidence="5"/>
<dbReference type="SUPFAM" id="SSF110738">
    <property type="entry name" value="Glycerate kinase I"/>
    <property type="match status" value="1"/>
</dbReference>
<evidence type="ECO:0000256" key="2">
    <source>
        <dbReference type="ARBA" id="ARBA00022679"/>
    </source>
</evidence>
<protein>
    <submittedName>
        <fullName evidence="5">Glycerate kinase</fullName>
        <ecNumber evidence="5">2.7.1.31</ecNumber>
    </submittedName>
</protein>
<dbReference type="GO" id="GO:0008887">
    <property type="term" value="F:glycerate kinase activity"/>
    <property type="evidence" value="ECO:0007669"/>
    <property type="project" value="UniProtKB-UniRule"/>
</dbReference>
<proteinExistence type="inferred from homology"/>
<dbReference type="PANTHER" id="PTHR21599:SF0">
    <property type="entry name" value="GLYCERATE KINASE"/>
    <property type="match status" value="1"/>
</dbReference>
<evidence type="ECO:0000313" key="6">
    <source>
        <dbReference type="Proteomes" id="UP000266895"/>
    </source>
</evidence>
<dbReference type="PIRSF" id="PIRSF006078">
    <property type="entry name" value="GlxK"/>
    <property type="match status" value="1"/>
</dbReference>
<name>A0A3S4UY75_9ACTO</name>
<dbReference type="GO" id="GO:0031388">
    <property type="term" value="P:organic acid phosphorylation"/>
    <property type="evidence" value="ECO:0007669"/>
    <property type="project" value="UniProtKB-UniRule"/>
</dbReference>
<keyword evidence="6" id="KW-1185">Reference proteome</keyword>
<dbReference type="Pfam" id="PF02595">
    <property type="entry name" value="Gly_kinase"/>
    <property type="match status" value="1"/>
</dbReference>
<dbReference type="OrthoDB" id="9774290at2"/>
<dbReference type="InterPro" id="IPR036129">
    <property type="entry name" value="Glycerate_kinase_sf"/>
</dbReference>
<keyword evidence="3 4" id="KW-0418">Kinase</keyword>
<reference evidence="5 6" key="1">
    <citation type="submission" date="2018-12" db="EMBL/GenBank/DDBJ databases">
        <authorList>
            <consortium name="Pathogen Informatics"/>
        </authorList>
    </citation>
    <scope>NUCLEOTIDE SEQUENCE [LARGE SCALE GENOMIC DNA]</scope>
    <source>
        <strain evidence="5 6">NCTC11636</strain>
    </source>
</reference>
<dbReference type="InterPro" id="IPR018193">
    <property type="entry name" value="Glyc_kinase_flavodox-like_fold"/>
</dbReference>
<dbReference type="EMBL" id="LR134350">
    <property type="protein sequence ID" value="VEG28898.1"/>
    <property type="molecule type" value="Genomic_DNA"/>
</dbReference>